<evidence type="ECO:0000313" key="8">
    <source>
        <dbReference type="Proteomes" id="UP000077115"/>
    </source>
</evidence>
<evidence type="ECO:0000256" key="1">
    <source>
        <dbReference type="ARBA" id="ARBA00004173"/>
    </source>
</evidence>
<keyword evidence="3" id="KW-0496">Mitochondrion</keyword>
<dbReference type="GO" id="GO:0006979">
    <property type="term" value="P:response to oxidative stress"/>
    <property type="evidence" value="ECO:0007669"/>
    <property type="project" value="TreeGrafter"/>
</dbReference>
<evidence type="ECO:0000313" key="7">
    <source>
        <dbReference type="EMBL" id="OAJ40210.1"/>
    </source>
</evidence>
<dbReference type="OrthoDB" id="26679at2759"/>
<evidence type="ECO:0000256" key="5">
    <source>
        <dbReference type="SAM" id="MobiDB-lite"/>
    </source>
</evidence>
<reference evidence="7 8" key="2">
    <citation type="submission" date="2016-05" db="EMBL/GenBank/DDBJ databases">
        <title>Lineage-specific infection strategies underlie the spectrum of fungal disease in amphibians.</title>
        <authorList>
            <person name="Cuomo C.A."/>
            <person name="Farrer R.A."/>
            <person name="James T."/>
            <person name="Longcore J."/>
            <person name="Birren B."/>
        </authorList>
    </citation>
    <scope>NUCLEOTIDE SEQUENCE [LARGE SCALE GENOMIC DNA]</scope>
    <source>
        <strain evidence="7 8">JEL423</strain>
    </source>
</reference>
<name>A0A177WL76_BATDL</name>
<feature type="domain" description="TLDc" evidence="6">
    <location>
        <begin position="63"/>
        <end position="246"/>
    </location>
</feature>
<comment type="subcellular location">
    <subcellularLocation>
        <location evidence="1">Mitochondrion</location>
    </subcellularLocation>
</comment>
<evidence type="ECO:0000256" key="3">
    <source>
        <dbReference type="ARBA" id="ARBA00023128"/>
    </source>
</evidence>
<dbReference type="AlphaFoldDB" id="A0A177WL76"/>
<dbReference type="GO" id="GO:0005634">
    <property type="term" value="C:nucleus"/>
    <property type="evidence" value="ECO:0007669"/>
    <property type="project" value="TreeGrafter"/>
</dbReference>
<dbReference type="Proteomes" id="UP000077115">
    <property type="component" value="Unassembled WGS sequence"/>
</dbReference>
<sequence length="247" mass="27119">MPPHINRHISFFKNAHNHIISPTAATPATSNNNGESSYSPISPLSPTKRNLVRLTGRNEHTLTVLDPAIAEILRDTLPPLQREADSWQLRYSTDQHGMSLQTLFTRANESTTARGAVGFHGPVMLVIRDVYGAIFGAFLSEPPARHKGFYGNGSCFLWKQQHHPNHTDSGSKTISLYMATGNDDYFMLSESGAELAFGAGDGKFGLWIDSQINMGHSETCSTFLNAPLATTPGSFQIDALELWSFNL</sequence>
<feature type="region of interest" description="Disordered" evidence="5">
    <location>
        <begin position="23"/>
        <end position="44"/>
    </location>
</feature>
<dbReference type="PANTHER" id="PTHR23354">
    <property type="entry name" value="NUCLEOLAR PROTEIN 7/ESTROGEN RECEPTOR COACTIVATOR-RELATED"/>
    <property type="match status" value="1"/>
</dbReference>
<gene>
    <name evidence="7" type="ORF">BDEG_23973</name>
</gene>
<proteinExistence type="inferred from homology"/>
<evidence type="ECO:0000256" key="2">
    <source>
        <dbReference type="ARBA" id="ARBA00009540"/>
    </source>
</evidence>
<dbReference type="PROSITE" id="PS51886">
    <property type="entry name" value="TLDC"/>
    <property type="match status" value="1"/>
</dbReference>
<evidence type="ECO:0000256" key="4">
    <source>
        <dbReference type="ARBA" id="ARBA00040604"/>
    </source>
</evidence>
<protein>
    <recommendedName>
        <fullName evidence="4">Oxidation resistance protein 1</fullName>
    </recommendedName>
</protein>
<dbReference type="STRING" id="403673.A0A177WL76"/>
<reference evidence="7 8" key="1">
    <citation type="submission" date="2006-10" db="EMBL/GenBank/DDBJ databases">
        <title>The Genome Sequence of Batrachochytrium dendrobatidis JEL423.</title>
        <authorList>
            <consortium name="The Broad Institute Genome Sequencing Platform"/>
            <person name="Birren B."/>
            <person name="Lander E."/>
            <person name="Galagan J."/>
            <person name="Cuomo C."/>
            <person name="Devon K."/>
            <person name="Jaffe D."/>
            <person name="Butler J."/>
            <person name="Alvarez P."/>
            <person name="Gnerre S."/>
            <person name="Grabherr M."/>
            <person name="Kleber M."/>
            <person name="Mauceli E."/>
            <person name="Brockman W."/>
            <person name="Young S."/>
            <person name="LaButti K."/>
            <person name="Sykes S."/>
            <person name="DeCaprio D."/>
            <person name="Crawford M."/>
            <person name="Koehrsen M."/>
            <person name="Engels R."/>
            <person name="Montgomery P."/>
            <person name="Pearson M."/>
            <person name="Howarth C."/>
            <person name="Larson L."/>
            <person name="White J."/>
            <person name="O'Leary S."/>
            <person name="Kodira C."/>
            <person name="Zeng Q."/>
            <person name="Yandava C."/>
            <person name="Alvarado L."/>
            <person name="Longcore J."/>
            <person name="James T."/>
        </authorList>
    </citation>
    <scope>NUCLEOTIDE SEQUENCE [LARGE SCALE GENOMIC DNA]</scope>
    <source>
        <strain evidence="7 8">JEL423</strain>
    </source>
</reference>
<dbReference type="SMART" id="SM00584">
    <property type="entry name" value="TLDc"/>
    <property type="match status" value="1"/>
</dbReference>
<evidence type="ECO:0000259" key="6">
    <source>
        <dbReference type="PROSITE" id="PS51886"/>
    </source>
</evidence>
<accession>A0A177WL76</accession>
<dbReference type="Pfam" id="PF07534">
    <property type="entry name" value="TLD"/>
    <property type="match status" value="1"/>
</dbReference>
<dbReference type="InterPro" id="IPR006571">
    <property type="entry name" value="TLDc_dom"/>
</dbReference>
<dbReference type="GO" id="GO:0005739">
    <property type="term" value="C:mitochondrion"/>
    <property type="evidence" value="ECO:0007669"/>
    <property type="project" value="UniProtKB-SubCell"/>
</dbReference>
<dbReference type="VEuPathDB" id="FungiDB:BDEG_23973"/>
<dbReference type="PANTHER" id="PTHR23354:SF62">
    <property type="entry name" value="MUSTARD, ISOFORM V"/>
    <property type="match status" value="1"/>
</dbReference>
<dbReference type="eggNOG" id="KOG2372">
    <property type="taxonomic scope" value="Eukaryota"/>
</dbReference>
<organism evidence="7 8">
    <name type="scientific">Batrachochytrium dendrobatidis (strain JEL423)</name>
    <dbReference type="NCBI Taxonomy" id="403673"/>
    <lineage>
        <taxon>Eukaryota</taxon>
        <taxon>Fungi</taxon>
        <taxon>Fungi incertae sedis</taxon>
        <taxon>Chytridiomycota</taxon>
        <taxon>Chytridiomycota incertae sedis</taxon>
        <taxon>Chytridiomycetes</taxon>
        <taxon>Rhizophydiales</taxon>
        <taxon>Rhizophydiales incertae sedis</taxon>
        <taxon>Batrachochytrium</taxon>
    </lineage>
</organism>
<dbReference type="EMBL" id="DS022304">
    <property type="protein sequence ID" value="OAJ40210.1"/>
    <property type="molecule type" value="Genomic_DNA"/>
</dbReference>
<comment type="similarity">
    <text evidence="2">Belongs to the OXR1 family.</text>
</comment>